<feature type="signal peptide" evidence="1">
    <location>
        <begin position="1"/>
        <end position="32"/>
    </location>
</feature>
<feature type="chain" id="PRO_5010889090" evidence="1">
    <location>
        <begin position="33"/>
        <end position="338"/>
    </location>
</feature>
<dbReference type="RefSeq" id="XP_024333002.1">
    <property type="nucleotide sequence ID" value="XM_024480086.1"/>
</dbReference>
<organism evidence="2 3">
    <name type="scientific">Postia placenta MAD-698-R-SB12</name>
    <dbReference type="NCBI Taxonomy" id="670580"/>
    <lineage>
        <taxon>Eukaryota</taxon>
        <taxon>Fungi</taxon>
        <taxon>Dikarya</taxon>
        <taxon>Basidiomycota</taxon>
        <taxon>Agaricomycotina</taxon>
        <taxon>Agaricomycetes</taxon>
        <taxon>Polyporales</taxon>
        <taxon>Adustoporiaceae</taxon>
        <taxon>Rhodonia</taxon>
    </lineage>
</organism>
<gene>
    <name evidence="2" type="ORF">POSPLADRAFT_1050867</name>
</gene>
<reference evidence="2 3" key="1">
    <citation type="submission" date="2017-04" db="EMBL/GenBank/DDBJ databases">
        <title>Genome Sequence of the Model Brown-Rot Fungus Postia placenta SB12.</title>
        <authorList>
            <consortium name="DOE Joint Genome Institute"/>
            <person name="Gaskell J."/>
            <person name="Kersten P."/>
            <person name="Larrondo L.F."/>
            <person name="Canessa P."/>
            <person name="Martinez D."/>
            <person name="Hibbett D."/>
            <person name="Schmoll M."/>
            <person name="Kubicek C.P."/>
            <person name="Martinez A.T."/>
            <person name="Yadav J."/>
            <person name="Master E."/>
            <person name="Magnuson J.K."/>
            <person name="James T."/>
            <person name="Yaver D."/>
            <person name="Berka R."/>
            <person name="Labutti K."/>
            <person name="Lipzen A."/>
            <person name="Aerts A."/>
            <person name="Barry K."/>
            <person name="Henrissat B."/>
            <person name="Blanchette R."/>
            <person name="Grigoriev I."/>
            <person name="Cullen D."/>
        </authorList>
    </citation>
    <scope>NUCLEOTIDE SEQUENCE [LARGE SCALE GENOMIC DNA]</scope>
    <source>
        <strain evidence="2 3">MAD-698-R-SB12</strain>
    </source>
</reference>
<protein>
    <submittedName>
        <fullName evidence="2">Uncharacterized protein</fullName>
    </submittedName>
</protein>
<dbReference type="EMBL" id="KZ110615">
    <property type="protein sequence ID" value="OSX56208.1"/>
    <property type="molecule type" value="Genomic_DNA"/>
</dbReference>
<keyword evidence="3" id="KW-1185">Reference proteome</keyword>
<dbReference type="OrthoDB" id="10270905at2759"/>
<sequence>MASFALQFHMFSGYCSLDVNLMLFLLSSFYTAEYLDASNGLEQCLQIQMPYTLGRLCSETFKRKEDVCAIQVSALIRRNSSSLLGISILQVCLCGDLPVLHCDTIAANMNSLASTDFLMAHSYFTTQSSMHVPPFRETHMNSATKGTQLAIAEGRKLFAFPVDLTQWVPDGLKRHIEARFERVKLLAAALGFGMYMVILRLQLLTTSARFAPSLPYGFVCSIHHWRVTEQTSSIMPSSRVYVLLVKMGRKCMDGDSKLGTAVLSIAVYRAVNNRACLEAGKGKETVRAIKRVSFLWYEFLHEWSPQVHLHTAESIPTWDTSRYHPSLERPGSGNSFTF</sequence>
<keyword evidence="1" id="KW-0732">Signal</keyword>
<evidence type="ECO:0000256" key="1">
    <source>
        <dbReference type="SAM" id="SignalP"/>
    </source>
</evidence>
<name>A0A1X6MIP2_9APHY</name>
<proteinExistence type="predicted"/>
<evidence type="ECO:0000313" key="2">
    <source>
        <dbReference type="EMBL" id="OSX56208.1"/>
    </source>
</evidence>
<accession>A0A1X6MIP2</accession>
<dbReference type="Proteomes" id="UP000194127">
    <property type="component" value="Unassembled WGS sequence"/>
</dbReference>
<evidence type="ECO:0000313" key="3">
    <source>
        <dbReference type="Proteomes" id="UP000194127"/>
    </source>
</evidence>
<dbReference type="GeneID" id="36325036"/>
<dbReference type="AlphaFoldDB" id="A0A1X6MIP2"/>